<dbReference type="GO" id="GO:0005829">
    <property type="term" value="C:cytosol"/>
    <property type="evidence" value="ECO:0007669"/>
    <property type="project" value="TreeGrafter"/>
</dbReference>
<dbReference type="PANTHER" id="PTHR46499">
    <property type="entry name" value="QUEUINE TRNA-RIBOSYLTRANSFERASE"/>
    <property type="match status" value="1"/>
</dbReference>
<dbReference type="FunFam" id="3.20.20.105:FF:000001">
    <property type="entry name" value="Queuine tRNA-ribosyltransferase"/>
    <property type="match status" value="1"/>
</dbReference>
<dbReference type="RefSeq" id="WP_154932298.1">
    <property type="nucleotide sequence ID" value="NZ_CAXBMG010000026.1"/>
</dbReference>
<proteinExistence type="inferred from homology"/>
<dbReference type="EC" id="2.4.2.29" evidence="7"/>
<feature type="region of interest" description="Disordered" evidence="8">
    <location>
        <begin position="284"/>
        <end position="308"/>
    </location>
</feature>
<keyword evidence="2 7" id="KW-0328">Glycosyltransferase</keyword>
<dbReference type="NCBIfam" id="TIGR00449">
    <property type="entry name" value="tgt_general"/>
    <property type="match status" value="1"/>
</dbReference>
<feature type="binding site" evidence="7">
    <location>
        <position position="148"/>
    </location>
    <ligand>
        <name>substrate</name>
    </ligand>
</feature>
<evidence type="ECO:0000256" key="4">
    <source>
        <dbReference type="ARBA" id="ARBA00022694"/>
    </source>
</evidence>
<dbReference type="Gene3D" id="3.20.20.105">
    <property type="entry name" value="Queuine tRNA-ribosyltransferase-like"/>
    <property type="match status" value="1"/>
</dbReference>
<evidence type="ECO:0000256" key="3">
    <source>
        <dbReference type="ARBA" id="ARBA00022679"/>
    </source>
</evidence>
<evidence type="ECO:0000313" key="11">
    <source>
        <dbReference type="Proteomes" id="UP000263642"/>
    </source>
</evidence>
<dbReference type="Pfam" id="PF01702">
    <property type="entry name" value="TGT"/>
    <property type="match status" value="1"/>
</dbReference>
<feature type="active site" description="Nucleophile" evidence="7">
    <location>
        <position position="267"/>
    </location>
</feature>
<feature type="region of interest" description="RNA binding" evidence="7">
    <location>
        <begin position="248"/>
        <end position="254"/>
    </location>
</feature>
<evidence type="ECO:0000313" key="10">
    <source>
        <dbReference type="EMBL" id="HCO27599.1"/>
    </source>
</evidence>
<evidence type="ECO:0000256" key="5">
    <source>
        <dbReference type="ARBA" id="ARBA00022785"/>
    </source>
</evidence>
<feature type="region of interest" description="RNA binding; important for wobble base 34 recognition" evidence="7">
    <location>
        <begin position="272"/>
        <end position="276"/>
    </location>
</feature>
<accession>A0A3D3RFJ9</accession>
<dbReference type="EMBL" id="DQAY01000202">
    <property type="protein sequence ID" value="HCO27599.1"/>
    <property type="molecule type" value="Genomic_DNA"/>
</dbReference>
<evidence type="ECO:0000256" key="7">
    <source>
        <dbReference type="HAMAP-Rule" id="MF_00168"/>
    </source>
</evidence>
<comment type="similarity">
    <text evidence="7">Belongs to the queuine tRNA-ribosyltransferase family.</text>
</comment>
<comment type="function">
    <text evidence="7">Catalyzes the base-exchange of a guanine (G) residue with the queuine precursor 7-aminomethyl-7-deazaguanine (PreQ1) at position 34 (anticodon wobble position) in tRNAs with GU(N) anticodons (tRNA-Asp, -Asn, -His and -Tyr). Catalysis occurs through a double-displacement mechanism. The nucleophile active site attacks the C1' of nucleotide 34 to detach the guanine base from the RNA, forming a covalent enzyme-RNA intermediate. The proton acceptor active site deprotonates the incoming PreQ1, allowing a nucleophilic attack on the C1' of the ribose to form the product. After dissociation, two additional enzymatic reactions on the tRNA convert PreQ1 to queuine (Q), resulting in the hypermodified nucleoside queuosine (7-(((4,5-cis-dihydroxy-2-cyclopenten-1-yl)amino)methyl)-7-deazaguanosine).</text>
</comment>
<feature type="binding site" evidence="7">
    <location>
        <position position="217"/>
    </location>
    <ligand>
        <name>substrate</name>
    </ligand>
</feature>
<name>A0A3D3RFJ9_9PLAN</name>
<evidence type="ECO:0000256" key="8">
    <source>
        <dbReference type="SAM" id="MobiDB-lite"/>
    </source>
</evidence>
<keyword evidence="4 7" id="KW-0819">tRNA processing</keyword>
<comment type="caution">
    <text evidence="7">Lacks conserved residue(s) required for the propagation of feature annotation.</text>
</comment>
<feature type="active site" description="Proton acceptor" evidence="7">
    <location>
        <position position="94"/>
    </location>
</feature>
<evidence type="ECO:0000256" key="2">
    <source>
        <dbReference type="ARBA" id="ARBA00022676"/>
    </source>
</evidence>
<dbReference type="NCBIfam" id="TIGR00430">
    <property type="entry name" value="Q_tRNA_tgt"/>
    <property type="match status" value="1"/>
</dbReference>
<comment type="subunit">
    <text evidence="7">Homodimer. Within each dimer, one monomer is responsible for RNA recognition and catalysis, while the other monomer binds to the replacement base PreQ1.</text>
</comment>
<evidence type="ECO:0000256" key="1">
    <source>
        <dbReference type="ARBA" id="ARBA00004691"/>
    </source>
</evidence>
<keyword evidence="3 7" id="KW-0808">Transferase</keyword>
<comment type="caution">
    <text evidence="10">The sequence shown here is derived from an EMBL/GenBank/DDBJ whole genome shotgun (WGS) entry which is preliminary data.</text>
</comment>
<protein>
    <recommendedName>
        <fullName evidence="7">Queuine tRNA-ribosyltransferase</fullName>
        <ecNumber evidence="7">2.4.2.29</ecNumber>
    </recommendedName>
    <alternativeName>
        <fullName evidence="7">Guanine insertion enzyme</fullName>
    </alternativeName>
    <alternativeName>
        <fullName evidence="7">tRNA-guanine transglycosylase</fullName>
    </alternativeName>
</protein>
<dbReference type="InterPro" id="IPR050076">
    <property type="entry name" value="ArchSynthase1/Queuine_TRR"/>
</dbReference>
<dbReference type="InterPro" id="IPR002616">
    <property type="entry name" value="tRNA_ribo_trans-like"/>
</dbReference>
<dbReference type="HAMAP" id="MF_00168">
    <property type="entry name" value="Q_tRNA_Tgt"/>
    <property type="match status" value="1"/>
</dbReference>
<dbReference type="InterPro" id="IPR036511">
    <property type="entry name" value="TGT-like_sf"/>
</dbReference>
<keyword evidence="5 7" id="KW-0671">Queuosine biosynthesis</keyword>
<dbReference type="InterPro" id="IPR004803">
    <property type="entry name" value="TGT"/>
</dbReference>
<dbReference type="Proteomes" id="UP000263642">
    <property type="component" value="Unassembled WGS sequence"/>
</dbReference>
<organism evidence="10 11">
    <name type="scientific">Gimesia maris</name>
    <dbReference type="NCBI Taxonomy" id="122"/>
    <lineage>
        <taxon>Bacteria</taxon>
        <taxon>Pseudomonadati</taxon>
        <taxon>Planctomycetota</taxon>
        <taxon>Planctomycetia</taxon>
        <taxon>Planctomycetales</taxon>
        <taxon>Planctomycetaceae</taxon>
        <taxon>Gimesia</taxon>
    </lineage>
</organism>
<dbReference type="GO" id="GO:0008616">
    <property type="term" value="P:tRNA queuosine(34) biosynthetic process"/>
    <property type="evidence" value="ECO:0007669"/>
    <property type="project" value="UniProtKB-UniRule"/>
</dbReference>
<feature type="domain" description="tRNA-guanine(15) transglycosylase-like" evidence="9">
    <location>
        <begin position="16"/>
        <end position="368"/>
    </location>
</feature>
<reference evidence="10 11" key="1">
    <citation type="journal article" date="2018" name="Nat. Biotechnol.">
        <title>A standardized bacterial taxonomy based on genome phylogeny substantially revises the tree of life.</title>
        <authorList>
            <person name="Parks D.H."/>
            <person name="Chuvochina M."/>
            <person name="Waite D.W."/>
            <person name="Rinke C."/>
            <person name="Skarshewski A."/>
            <person name="Chaumeil P.A."/>
            <person name="Hugenholtz P."/>
        </authorList>
    </citation>
    <scope>NUCLEOTIDE SEQUENCE [LARGE SCALE GENOMIC DNA]</scope>
    <source>
        <strain evidence="10">UBA9375</strain>
    </source>
</reference>
<dbReference type="AlphaFoldDB" id="A0A3D3RFJ9"/>
<sequence length="372" mass="41686">MSHFHFELLHTDTKTSARAGRWHTPHGIVDTPAFMPVGTLASVKGLLPDQLKQVGTQQVLANTYHLALRPGAEIVAEMGGLHKFMNWDGPILTDSGGFQVFSLAQLTKMDDQQVAFRSHIDGSLFELSPEKAVKIQEQLGADCIMCLDECPPHDVPMEKMQDAVDRTTKWAARCRDAQKRDDQALFGIVQGGTDQKMRERSAEGLLPLEFPGYAVGGLSVGEKPEDMYSTLDFTTPMLPVEKPRYLMGVGRPSDLIEAIIRGVDLFDCVMPTRNGRNGMAFTSQGRVNLRNQKHARDPSPLDPEIDSPGSRDYSRAYLRHLFMSREMLGPILISLHNIAFYQKLLRDLRQAILNDQVEEFRAVHLARWNASF</sequence>
<gene>
    <name evidence="7" type="primary">tgt</name>
    <name evidence="10" type="ORF">DIT97_33075</name>
</gene>
<comment type="catalytic activity">
    <reaction evidence="6 7">
        <text>7-aminomethyl-7-carbaguanine + guanosine(34) in tRNA = 7-aminomethyl-7-carbaguanosine(34) in tRNA + guanine</text>
        <dbReference type="Rhea" id="RHEA:24104"/>
        <dbReference type="Rhea" id="RHEA-COMP:10341"/>
        <dbReference type="Rhea" id="RHEA-COMP:10342"/>
        <dbReference type="ChEBI" id="CHEBI:16235"/>
        <dbReference type="ChEBI" id="CHEBI:58703"/>
        <dbReference type="ChEBI" id="CHEBI:74269"/>
        <dbReference type="ChEBI" id="CHEBI:82833"/>
        <dbReference type="EC" id="2.4.2.29"/>
    </reaction>
</comment>
<evidence type="ECO:0000256" key="6">
    <source>
        <dbReference type="ARBA" id="ARBA00050112"/>
    </source>
</evidence>
<feature type="binding site" evidence="7">
    <location>
        <position position="190"/>
    </location>
    <ligand>
        <name>substrate</name>
    </ligand>
</feature>
<dbReference type="UniPathway" id="UPA00392"/>
<dbReference type="SUPFAM" id="SSF51713">
    <property type="entry name" value="tRNA-guanine transglycosylase"/>
    <property type="match status" value="1"/>
</dbReference>
<feature type="binding site" evidence="7">
    <location>
        <begin position="94"/>
        <end position="98"/>
    </location>
    <ligand>
        <name>substrate</name>
    </ligand>
</feature>
<evidence type="ECO:0000259" key="9">
    <source>
        <dbReference type="Pfam" id="PF01702"/>
    </source>
</evidence>
<dbReference type="GO" id="GO:0008479">
    <property type="term" value="F:tRNA-guanosine(34) queuine transglycosylase activity"/>
    <property type="evidence" value="ECO:0007669"/>
    <property type="project" value="UniProtKB-UniRule"/>
</dbReference>
<comment type="pathway">
    <text evidence="1 7">tRNA modification; tRNA-queuosine biosynthesis.</text>
</comment>
<dbReference type="PANTHER" id="PTHR46499:SF1">
    <property type="entry name" value="QUEUINE TRNA-RIBOSYLTRANSFERASE"/>
    <property type="match status" value="1"/>
</dbReference>